<keyword evidence="4" id="KW-1185">Reference proteome</keyword>
<protein>
    <recommendedName>
        <fullName evidence="2">HMA domain-containing protein</fullName>
    </recommendedName>
</protein>
<proteinExistence type="predicted"/>
<accession>A0ABD3UK60</accession>
<name>A0ABD3UK60_9LAMI</name>
<comment type="caution">
    <text evidence="3">The sequence shown here is derived from an EMBL/GenBank/DDBJ whole genome shotgun (WGS) entry which is preliminary data.</text>
</comment>
<comment type="subcellular location">
    <subcellularLocation>
        <location evidence="1">Membrane</location>
        <topology evidence="1">Peripheral membrane protein</topology>
    </subcellularLocation>
</comment>
<evidence type="ECO:0000313" key="4">
    <source>
        <dbReference type="Proteomes" id="UP001634393"/>
    </source>
</evidence>
<dbReference type="Gene3D" id="3.30.70.100">
    <property type="match status" value="1"/>
</dbReference>
<evidence type="ECO:0000259" key="2">
    <source>
        <dbReference type="PROSITE" id="PS50846"/>
    </source>
</evidence>
<dbReference type="GO" id="GO:0009626">
    <property type="term" value="P:plant-type hypersensitive response"/>
    <property type="evidence" value="ECO:0007669"/>
    <property type="project" value="UniProtKB-KW"/>
</dbReference>
<organism evidence="3 4">
    <name type="scientific">Penstemon smallii</name>
    <dbReference type="NCBI Taxonomy" id="265156"/>
    <lineage>
        <taxon>Eukaryota</taxon>
        <taxon>Viridiplantae</taxon>
        <taxon>Streptophyta</taxon>
        <taxon>Embryophyta</taxon>
        <taxon>Tracheophyta</taxon>
        <taxon>Spermatophyta</taxon>
        <taxon>Magnoliopsida</taxon>
        <taxon>eudicotyledons</taxon>
        <taxon>Gunneridae</taxon>
        <taxon>Pentapetalae</taxon>
        <taxon>asterids</taxon>
        <taxon>lamiids</taxon>
        <taxon>Lamiales</taxon>
        <taxon>Plantaginaceae</taxon>
        <taxon>Cheloneae</taxon>
        <taxon>Penstemon</taxon>
    </lineage>
</organism>
<dbReference type="EMBL" id="JBJXBP010000001">
    <property type="protein sequence ID" value="KAL3848680.1"/>
    <property type="molecule type" value="Genomic_DNA"/>
</dbReference>
<dbReference type="InterPro" id="IPR044296">
    <property type="entry name" value="HIPP46"/>
</dbReference>
<dbReference type="AlphaFoldDB" id="A0ABD3UK60"/>
<dbReference type="InterPro" id="IPR006121">
    <property type="entry name" value="HMA_dom"/>
</dbReference>
<dbReference type="PROSITE" id="PS50846">
    <property type="entry name" value="HMA_2"/>
    <property type="match status" value="1"/>
</dbReference>
<dbReference type="Proteomes" id="UP001634393">
    <property type="component" value="Unassembled WGS sequence"/>
</dbReference>
<evidence type="ECO:0000256" key="1">
    <source>
        <dbReference type="ARBA" id="ARBA00004170"/>
    </source>
</evidence>
<reference evidence="3 4" key="1">
    <citation type="submission" date="2024-12" db="EMBL/GenBank/DDBJ databases">
        <title>The unique morphological basis and parallel evolutionary history of personate flowers in Penstemon.</title>
        <authorList>
            <person name="Depatie T.H."/>
            <person name="Wessinger C.A."/>
        </authorList>
    </citation>
    <scope>NUCLEOTIDE SEQUENCE [LARGE SCALE GENOMIC DNA]</scope>
    <source>
        <strain evidence="3">WTNN_2</strain>
        <tissue evidence="3">Leaf</tissue>
    </source>
</reference>
<feature type="domain" description="HMA" evidence="2">
    <location>
        <begin position="2"/>
        <end position="71"/>
    </location>
</feature>
<dbReference type="GO" id="GO:0016020">
    <property type="term" value="C:membrane"/>
    <property type="evidence" value="ECO:0007669"/>
    <property type="project" value="UniProtKB-SubCell"/>
</dbReference>
<gene>
    <name evidence="3" type="ORF">ACJIZ3_010562</name>
</gene>
<sequence>MKQKIIIQLPMNDPKSRSRAFKIAVGVTGVESVAVIGAEKDQLQVIGEGIDSVTLTRLLRKNVAHAVLVSVGEAKKEAAAEKKAEAPTPQPPVVGWYPPPSYGFPPYQFVEVRDSVNDPSCTIM</sequence>
<dbReference type="PANTHER" id="PTHR46371">
    <property type="entry name" value="OS04G0464100 PROTEIN"/>
    <property type="match status" value="1"/>
</dbReference>
<evidence type="ECO:0000313" key="3">
    <source>
        <dbReference type="EMBL" id="KAL3848680.1"/>
    </source>
</evidence>